<dbReference type="SUPFAM" id="SSF56796">
    <property type="entry name" value="Dehydroquinate synthase-like"/>
    <property type="match status" value="1"/>
</dbReference>
<keyword evidence="4" id="KW-0520">NAD</keyword>
<feature type="domain" description="3-dehydroquinate synthase C-terminal" evidence="7">
    <location>
        <begin position="195"/>
        <end position="335"/>
    </location>
</feature>
<dbReference type="PANTHER" id="PTHR43622:SF3">
    <property type="entry name" value="2-EPI-5-EPI-VALIOLONE SYNTHASE"/>
    <property type="match status" value="1"/>
</dbReference>
<dbReference type="CDD" id="cd08199">
    <property type="entry name" value="EEVS"/>
    <property type="match status" value="1"/>
</dbReference>
<accession>A0A813MY64</accession>
<comment type="cofactor">
    <cofactor evidence="1">
        <name>NAD(+)</name>
        <dbReference type="ChEBI" id="CHEBI:57540"/>
    </cofactor>
</comment>
<dbReference type="Gene3D" id="1.20.1090.10">
    <property type="entry name" value="Dehydroquinate synthase-like - alpha domain"/>
    <property type="match status" value="1"/>
</dbReference>
<evidence type="ECO:0008006" key="12">
    <source>
        <dbReference type="Google" id="ProtNLM"/>
    </source>
</evidence>
<dbReference type="GO" id="GO:0017000">
    <property type="term" value="P:antibiotic biosynthetic process"/>
    <property type="evidence" value="ECO:0007669"/>
    <property type="project" value="InterPro"/>
</dbReference>
<evidence type="ECO:0000259" key="7">
    <source>
        <dbReference type="Pfam" id="PF24621"/>
    </source>
</evidence>
<dbReference type="InterPro" id="IPR056179">
    <property type="entry name" value="DHQS_C"/>
</dbReference>
<evidence type="ECO:0000256" key="3">
    <source>
        <dbReference type="ARBA" id="ARBA00022741"/>
    </source>
</evidence>
<gene>
    <name evidence="8" type="ORF">EDS130_LOCUS946</name>
    <name evidence="9" type="ORF">XAT740_LOCUS29287</name>
</gene>
<keyword evidence="5" id="KW-0456">Lyase</keyword>
<evidence type="ECO:0000313" key="10">
    <source>
        <dbReference type="Proteomes" id="UP000663828"/>
    </source>
</evidence>
<dbReference type="InterPro" id="IPR030960">
    <property type="entry name" value="DHQS/DOIS_N"/>
</dbReference>
<organism evidence="8 11">
    <name type="scientific">Adineta ricciae</name>
    <name type="common">Rotifer</name>
    <dbReference type="NCBI Taxonomy" id="249248"/>
    <lineage>
        <taxon>Eukaryota</taxon>
        <taxon>Metazoa</taxon>
        <taxon>Spiralia</taxon>
        <taxon>Gnathifera</taxon>
        <taxon>Rotifera</taxon>
        <taxon>Eurotatoria</taxon>
        <taxon>Bdelloidea</taxon>
        <taxon>Adinetida</taxon>
        <taxon>Adinetidae</taxon>
        <taxon>Adineta</taxon>
    </lineage>
</organism>
<keyword evidence="3" id="KW-0547">Nucleotide-binding</keyword>
<dbReference type="FunFam" id="1.20.1090.10:FF:000015">
    <property type="entry name" value="3-dehydroquinate synthase protein"/>
    <property type="match status" value="1"/>
</dbReference>
<evidence type="ECO:0000256" key="4">
    <source>
        <dbReference type="ARBA" id="ARBA00023027"/>
    </source>
</evidence>
<reference evidence="8" key="1">
    <citation type="submission" date="2021-02" db="EMBL/GenBank/DDBJ databases">
        <authorList>
            <person name="Nowell W R."/>
        </authorList>
    </citation>
    <scope>NUCLEOTIDE SEQUENCE</scope>
</reference>
<evidence type="ECO:0000313" key="11">
    <source>
        <dbReference type="Proteomes" id="UP000663852"/>
    </source>
</evidence>
<dbReference type="EMBL" id="CAJNOJ010000002">
    <property type="protein sequence ID" value="CAF0728882.1"/>
    <property type="molecule type" value="Genomic_DNA"/>
</dbReference>
<dbReference type="EMBL" id="CAJNOR010002545">
    <property type="protein sequence ID" value="CAF1309162.1"/>
    <property type="molecule type" value="Genomic_DNA"/>
</dbReference>
<dbReference type="AlphaFoldDB" id="A0A813MY64"/>
<keyword evidence="10" id="KW-1185">Reference proteome</keyword>
<feature type="domain" description="3-dehydroquinate synthase N-terminal" evidence="6">
    <location>
        <begin position="82"/>
        <end position="193"/>
    </location>
</feature>
<protein>
    <recommendedName>
        <fullName evidence="12">3-dehydroquinate synthase domain-containing protein</fullName>
    </recommendedName>
</protein>
<evidence type="ECO:0000259" key="6">
    <source>
        <dbReference type="Pfam" id="PF01761"/>
    </source>
</evidence>
<dbReference type="PANTHER" id="PTHR43622">
    <property type="entry name" value="3-DEHYDROQUINATE SYNTHASE"/>
    <property type="match status" value="1"/>
</dbReference>
<dbReference type="InterPro" id="IPR035872">
    <property type="entry name" value="EEVS-like"/>
</dbReference>
<evidence type="ECO:0000256" key="1">
    <source>
        <dbReference type="ARBA" id="ARBA00001911"/>
    </source>
</evidence>
<evidence type="ECO:0000256" key="2">
    <source>
        <dbReference type="ARBA" id="ARBA00022723"/>
    </source>
</evidence>
<dbReference type="Proteomes" id="UP000663852">
    <property type="component" value="Unassembled WGS sequence"/>
</dbReference>
<evidence type="ECO:0000313" key="8">
    <source>
        <dbReference type="EMBL" id="CAF0728882.1"/>
    </source>
</evidence>
<proteinExistence type="predicted"/>
<dbReference type="Pfam" id="PF24621">
    <property type="entry name" value="DHQS_C"/>
    <property type="match status" value="1"/>
</dbReference>
<name>A0A813MY64_ADIRI</name>
<sequence length="455" mass="51041">MSDMSATVSSTTNGFHIEGYEKITYDFRFIDNIFDPKHHDLADCYHSWGRCLVVIDDNVYKMYGQALENYFTVHNIKCTVKVIQGGELRKTMKTKLEILDTFAEFGLVRKEPVLVIGGGVLTDVAGYACASYRRTSNFIRIPTTLIGLIDASVSIKVGLNHGKLKNRLGAYHAPLITFLDFSFLKTLSQGHIRNGFAELVKISTVAEKTVFDLLDKYGEELISTHFGYLDGASEEVRKAAKQINYIGIKKMLELEVPNLHEIMLDRVIAFGHTWSPTLELTPPIPLRHGHAINIDMAFSVTVAWKRGLITIEERDRILRLMSRVGLTLDHELFTIDLIWKATKSIMLTRDGHQRAAMPNPIGTCTFVNDLTYEELEQDLKEHKALVKNYPRAGAGVDAYIDQSDYMEIHDGDNMVLTKALNGELLVEAVSSTLSSSLGMNLKTIAAEKAYRSAIM</sequence>
<evidence type="ECO:0000313" key="9">
    <source>
        <dbReference type="EMBL" id="CAF1309162.1"/>
    </source>
</evidence>
<dbReference type="Gene3D" id="3.40.50.1970">
    <property type="match status" value="1"/>
</dbReference>
<dbReference type="GO" id="GO:0000166">
    <property type="term" value="F:nucleotide binding"/>
    <property type="evidence" value="ECO:0007669"/>
    <property type="project" value="UniProtKB-KW"/>
</dbReference>
<dbReference type="GO" id="GO:0003856">
    <property type="term" value="F:3-dehydroquinate synthase activity"/>
    <property type="evidence" value="ECO:0007669"/>
    <property type="project" value="TreeGrafter"/>
</dbReference>
<dbReference type="GO" id="GO:0046872">
    <property type="term" value="F:metal ion binding"/>
    <property type="evidence" value="ECO:0007669"/>
    <property type="project" value="UniProtKB-KW"/>
</dbReference>
<comment type="caution">
    <text evidence="8">The sequence shown here is derived from an EMBL/GenBank/DDBJ whole genome shotgun (WGS) entry which is preliminary data.</text>
</comment>
<dbReference type="OrthoDB" id="197068at2759"/>
<dbReference type="InterPro" id="IPR050071">
    <property type="entry name" value="Dehydroquinate_synthase"/>
</dbReference>
<dbReference type="FunFam" id="3.40.50.1970:FF:000018">
    <property type="entry name" value="Related to 2-epi-5-epi-valiolone synthase"/>
    <property type="match status" value="1"/>
</dbReference>
<evidence type="ECO:0000256" key="5">
    <source>
        <dbReference type="ARBA" id="ARBA00023239"/>
    </source>
</evidence>
<dbReference type="Proteomes" id="UP000663828">
    <property type="component" value="Unassembled WGS sequence"/>
</dbReference>
<dbReference type="Pfam" id="PF01761">
    <property type="entry name" value="DHQ_synthase"/>
    <property type="match status" value="1"/>
</dbReference>
<keyword evidence="2" id="KW-0479">Metal-binding</keyword>